<dbReference type="RefSeq" id="WP_207331374.1">
    <property type="nucleotide sequence ID" value="NZ_JAFMYW010000007.1"/>
</dbReference>
<dbReference type="Proteomes" id="UP000664628">
    <property type="component" value="Unassembled WGS sequence"/>
</dbReference>
<name>A0ABS3JN72_9BACT</name>
<evidence type="ECO:0000256" key="2">
    <source>
        <dbReference type="ARBA" id="ARBA00022448"/>
    </source>
</evidence>
<keyword evidence="12" id="KW-1185">Reference proteome</keyword>
<dbReference type="InterPro" id="IPR012910">
    <property type="entry name" value="Plug_dom"/>
</dbReference>
<evidence type="ECO:0000256" key="4">
    <source>
        <dbReference type="ARBA" id="ARBA00022692"/>
    </source>
</evidence>
<keyword evidence="6" id="KW-0472">Membrane</keyword>
<feature type="domain" description="Outer membrane protein beta-barrel" evidence="10">
    <location>
        <begin position="410"/>
        <end position="816"/>
    </location>
</feature>
<comment type="caution">
    <text evidence="11">The sequence shown here is derived from an EMBL/GenBank/DDBJ whole genome shotgun (WGS) entry which is preliminary data.</text>
</comment>
<gene>
    <name evidence="11" type="ORF">J2I46_22835</name>
</gene>
<dbReference type="InterPro" id="IPR013784">
    <property type="entry name" value="Carb-bd-like_fold"/>
</dbReference>
<evidence type="ECO:0000256" key="3">
    <source>
        <dbReference type="ARBA" id="ARBA00022452"/>
    </source>
</evidence>
<dbReference type="InterPro" id="IPR037066">
    <property type="entry name" value="Plug_dom_sf"/>
</dbReference>
<dbReference type="InterPro" id="IPR036942">
    <property type="entry name" value="Beta-barrel_TonB_sf"/>
</dbReference>
<keyword evidence="11" id="KW-0675">Receptor</keyword>
<keyword evidence="2" id="KW-0813">Transport</keyword>
<reference evidence="11 12" key="1">
    <citation type="submission" date="2021-03" db="EMBL/GenBank/DDBJ databases">
        <title>Fibrella sp. HMF5405 genome sequencing and assembly.</title>
        <authorList>
            <person name="Kang H."/>
            <person name="Kim H."/>
            <person name="Bae S."/>
            <person name="Joh K."/>
        </authorList>
    </citation>
    <scope>NUCLEOTIDE SEQUENCE [LARGE SCALE GENOMIC DNA]</scope>
    <source>
        <strain evidence="11 12">HMF5405</strain>
    </source>
</reference>
<evidence type="ECO:0000259" key="10">
    <source>
        <dbReference type="Pfam" id="PF14905"/>
    </source>
</evidence>
<dbReference type="Pfam" id="PF13620">
    <property type="entry name" value="CarboxypepD_reg"/>
    <property type="match status" value="1"/>
</dbReference>
<dbReference type="PANTHER" id="PTHR30069">
    <property type="entry name" value="TONB-DEPENDENT OUTER MEMBRANE RECEPTOR"/>
    <property type="match status" value="1"/>
</dbReference>
<evidence type="ECO:0000313" key="11">
    <source>
        <dbReference type="EMBL" id="MBO0951438.1"/>
    </source>
</evidence>
<keyword evidence="7" id="KW-0998">Cell outer membrane</keyword>
<dbReference type="SUPFAM" id="SSF49452">
    <property type="entry name" value="Starch-binding domain-like"/>
    <property type="match status" value="1"/>
</dbReference>
<dbReference type="SUPFAM" id="SSF56935">
    <property type="entry name" value="Porins"/>
    <property type="match status" value="1"/>
</dbReference>
<dbReference type="Gene3D" id="2.60.40.1120">
    <property type="entry name" value="Carboxypeptidase-like, regulatory domain"/>
    <property type="match status" value="1"/>
</dbReference>
<feature type="domain" description="TonB-dependent receptor plug" evidence="9">
    <location>
        <begin position="180"/>
        <end position="258"/>
    </location>
</feature>
<dbReference type="InterPro" id="IPR041700">
    <property type="entry name" value="OMP_b-brl_3"/>
</dbReference>
<keyword evidence="4" id="KW-0812">Transmembrane</keyword>
<evidence type="ECO:0000256" key="6">
    <source>
        <dbReference type="ARBA" id="ARBA00023136"/>
    </source>
</evidence>
<evidence type="ECO:0000256" key="8">
    <source>
        <dbReference type="SAM" id="SignalP"/>
    </source>
</evidence>
<feature type="chain" id="PRO_5047132598" evidence="8">
    <location>
        <begin position="19"/>
        <end position="840"/>
    </location>
</feature>
<dbReference type="Pfam" id="PF14905">
    <property type="entry name" value="OMP_b-brl_3"/>
    <property type="match status" value="1"/>
</dbReference>
<dbReference type="InterPro" id="IPR039426">
    <property type="entry name" value="TonB-dep_rcpt-like"/>
</dbReference>
<accession>A0ABS3JN72</accession>
<dbReference type="Gene3D" id="2.170.130.10">
    <property type="entry name" value="TonB-dependent receptor, plug domain"/>
    <property type="match status" value="1"/>
</dbReference>
<sequence>MNHLFLVILALLPICLQAQTPDSVKTAPPADSLVFAKPDSLVPVPVPKARPVLSGNGRISGSLVDGGLNKPVEFATVALYDPLTNKPIGGTTSDEQGKFTINNVAPGTYRVVASFMGYETKTLENVLITSGSPPILLGVISMRTDSRTLNEVVVTGEKALIEDKDDRLVYNAEKDLTNTGGTAIDVLKKVPLLTIDPDGTVQLKGSSSIKVLVNGKPSSIMARSIGEALQMIPAELIKSVEVITAPSAKYDSEGTAGVINIITKSRLQGMTGGLTGTLGTRRNNLGGNFNLKRDKLSITAFGGENWTNSYGSSSNVRQNLRSGQVASIIAQSNVFTNQGRSTFGSFSLDYDLDSTNRIGVDANFGGDNRNTFSTRDTRQSVDTVKAFRRYTDSQNRNSNMDLNVNYTKTFKRSADQEYTFLAQYNQNDGQSGYVLNQFVLPENGLINYREQNRNINQQNELTIQTDYAHPFSTKKQRLLEVGSKLIRRDVSSDYHLENAPDGSLNFREDPRRANVFNYQQSIWSTYASFRMRTDNRWGFSVGGRYEKTMINADFRSTSTKFNDDYNNFLPNVSVSKRFGKEQRVRLNYSQRIQRPSIAFLNPYVNSVDPKNIQSGNPFLDPELAHSVEASFSTFLKNGTTVNLMVFGRQTNNAIERITTVDSSGISNSTYRNIARNSTYGTNLFGAVKPTKGWNVSGSIGVNYNILNSPALQTSNRNWSYQMNINTSVQLPKNYSVQANGSYTSRRIQLQGQSSGFYYYGFSARKEIKPQNITVTATFENPFREYNIINAQQRTATFISDGTNFTVIRNIRLTLNWRFGKMSATPNREKKKIANDDKKAE</sequence>
<dbReference type="EMBL" id="JAFMYW010000007">
    <property type="protein sequence ID" value="MBO0951438.1"/>
    <property type="molecule type" value="Genomic_DNA"/>
</dbReference>
<keyword evidence="3" id="KW-1134">Transmembrane beta strand</keyword>
<dbReference type="Gene3D" id="2.40.170.20">
    <property type="entry name" value="TonB-dependent receptor, beta-barrel domain"/>
    <property type="match status" value="1"/>
</dbReference>
<feature type="signal peptide" evidence="8">
    <location>
        <begin position="1"/>
        <end position="18"/>
    </location>
</feature>
<comment type="subcellular location">
    <subcellularLocation>
        <location evidence="1">Cell outer membrane</location>
        <topology evidence="1">Multi-pass membrane protein</topology>
    </subcellularLocation>
</comment>
<evidence type="ECO:0000256" key="7">
    <source>
        <dbReference type="ARBA" id="ARBA00023237"/>
    </source>
</evidence>
<dbReference type="Pfam" id="PF07715">
    <property type="entry name" value="Plug"/>
    <property type="match status" value="1"/>
</dbReference>
<organism evidence="11 12">
    <name type="scientific">Fibrella forsythiae</name>
    <dbReference type="NCBI Taxonomy" id="2817061"/>
    <lineage>
        <taxon>Bacteria</taxon>
        <taxon>Pseudomonadati</taxon>
        <taxon>Bacteroidota</taxon>
        <taxon>Cytophagia</taxon>
        <taxon>Cytophagales</taxon>
        <taxon>Spirosomataceae</taxon>
        <taxon>Fibrella</taxon>
    </lineage>
</organism>
<evidence type="ECO:0000313" key="12">
    <source>
        <dbReference type="Proteomes" id="UP000664628"/>
    </source>
</evidence>
<keyword evidence="5 8" id="KW-0732">Signal</keyword>
<proteinExistence type="predicted"/>
<dbReference type="PANTHER" id="PTHR30069:SF29">
    <property type="entry name" value="HEMOGLOBIN AND HEMOGLOBIN-HAPTOGLOBIN-BINDING PROTEIN 1-RELATED"/>
    <property type="match status" value="1"/>
</dbReference>
<evidence type="ECO:0000256" key="1">
    <source>
        <dbReference type="ARBA" id="ARBA00004571"/>
    </source>
</evidence>
<evidence type="ECO:0000256" key="5">
    <source>
        <dbReference type="ARBA" id="ARBA00022729"/>
    </source>
</evidence>
<evidence type="ECO:0000259" key="9">
    <source>
        <dbReference type="Pfam" id="PF07715"/>
    </source>
</evidence>
<protein>
    <submittedName>
        <fullName evidence="11">TonB-dependent receptor</fullName>
    </submittedName>
</protein>